<name>A0A1J9Q0X3_9EURO</name>
<comment type="caution">
    <text evidence="1">The sequence shown here is derived from an EMBL/GenBank/DDBJ whole genome shotgun (WGS) entry which is preliminary data.</text>
</comment>
<evidence type="ECO:0000313" key="2">
    <source>
        <dbReference type="Proteomes" id="UP000242791"/>
    </source>
</evidence>
<dbReference type="Proteomes" id="UP000242791">
    <property type="component" value="Unassembled WGS sequence"/>
</dbReference>
<reference evidence="1 2" key="1">
    <citation type="submission" date="2015-08" db="EMBL/GenBank/DDBJ databases">
        <title>Emmonsia species relationships and genome sequence.</title>
        <authorList>
            <person name="Cuomo C.A."/>
            <person name="Schwartz I.S."/>
            <person name="Kenyon C."/>
            <person name="De Hoog G.S."/>
            <person name="Govender N.P."/>
            <person name="Botha A."/>
            <person name="Moreno L."/>
            <person name="De Vries M."/>
            <person name="Munoz J.F."/>
            <person name="Stielow J.B."/>
        </authorList>
    </citation>
    <scope>NUCLEOTIDE SEQUENCE [LARGE SCALE GENOMIC DNA]</scope>
    <source>
        <strain evidence="1 2">EI222</strain>
    </source>
</reference>
<dbReference type="AlphaFoldDB" id="A0A1J9Q0X3"/>
<organism evidence="1 2">
    <name type="scientific">Blastomyces percursus</name>
    <dbReference type="NCBI Taxonomy" id="1658174"/>
    <lineage>
        <taxon>Eukaryota</taxon>
        <taxon>Fungi</taxon>
        <taxon>Dikarya</taxon>
        <taxon>Ascomycota</taxon>
        <taxon>Pezizomycotina</taxon>
        <taxon>Eurotiomycetes</taxon>
        <taxon>Eurotiomycetidae</taxon>
        <taxon>Onygenales</taxon>
        <taxon>Ajellomycetaceae</taxon>
        <taxon>Blastomyces</taxon>
    </lineage>
</organism>
<proteinExistence type="predicted"/>
<accession>A0A1J9Q0X3</accession>
<sequence>MLVKKDDVELARVLFKFRGDELLSERMSQDVWGAMDDAIGAGRVGIVRLFVKCGVVVGERQLYKTISGALRRKDILRLTRIFISAPSFKENCPDAIEQAIAYFHRRSIHKELVVMLLHAGFDRHHPGPEHRCTALLIAGTLRLFTCFSEPALILL</sequence>
<protein>
    <submittedName>
        <fullName evidence="1">Uncharacterized protein</fullName>
    </submittedName>
</protein>
<evidence type="ECO:0000313" key="1">
    <source>
        <dbReference type="EMBL" id="OJD21762.1"/>
    </source>
</evidence>
<dbReference type="OrthoDB" id="9995210at2759"/>
<dbReference type="VEuPathDB" id="FungiDB:ACJ73_06899"/>
<dbReference type="EMBL" id="LGTZ01001290">
    <property type="protein sequence ID" value="OJD21762.1"/>
    <property type="molecule type" value="Genomic_DNA"/>
</dbReference>
<gene>
    <name evidence="1" type="ORF">ACJ73_06899</name>
</gene>
<keyword evidence="2" id="KW-1185">Reference proteome</keyword>